<dbReference type="Proteomes" id="UP000008672">
    <property type="component" value="Unassembled WGS sequence"/>
</dbReference>
<dbReference type="PANTHER" id="PTHR10338:SF115">
    <property type="entry name" value="INTER-ALPHA-TRYPSIN INHIBITOR HEAVY CHAIN H3"/>
    <property type="match status" value="1"/>
</dbReference>
<feature type="domain" description="VWFA" evidence="1">
    <location>
        <begin position="92"/>
        <end position="275"/>
    </location>
</feature>
<reference evidence="2" key="3">
    <citation type="submission" date="2025-09" db="UniProtKB">
        <authorList>
            <consortium name="Ensembl"/>
        </authorList>
    </citation>
    <scope>IDENTIFICATION</scope>
</reference>
<dbReference type="STRING" id="7897.ENSLACP00000000156"/>
<reference evidence="2" key="2">
    <citation type="submission" date="2025-08" db="UniProtKB">
        <authorList>
            <consortium name="Ensembl"/>
        </authorList>
    </citation>
    <scope>IDENTIFICATION</scope>
</reference>
<dbReference type="InterPro" id="IPR036465">
    <property type="entry name" value="vWFA_dom_sf"/>
</dbReference>
<evidence type="ECO:0000313" key="2">
    <source>
        <dbReference type="Ensembl" id="ENSLACP00000000156.1"/>
    </source>
</evidence>
<dbReference type="HOGENOM" id="CLU_065583_0_0_1"/>
<dbReference type="GeneTree" id="ENSGT00940000154554"/>
<dbReference type="EMBL" id="AFYH01035703">
    <property type="status" value="NOT_ANNOTATED_CDS"/>
    <property type="molecule type" value="Genomic_DNA"/>
</dbReference>
<dbReference type="PANTHER" id="PTHR10338">
    <property type="entry name" value="INTER-ALPHA-TRYPSIN INHIBITOR HEAVY CHAIN FAMILY MEMBER"/>
    <property type="match status" value="1"/>
</dbReference>
<dbReference type="Ensembl" id="ENSLACT00000000158.1">
    <property type="protein sequence ID" value="ENSLACP00000000156.1"/>
    <property type="gene ID" value="ENSLACG00000000139.1"/>
</dbReference>
<proteinExistence type="predicted"/>
<dbReference type="Pfam" id="PF00092">
    <property type="entry name" value="VWA"/>
    <property type="match status" value="1"/>
</dbReference>
<evidence type="ECO:0000259" key="1">
    <source>
        <dbReference type="PROSITE" id="PS50234"/>
    </source>
</evidence>
<name>H2ZRY5_LATCH</name>
<evidence type="ECO:0000313" key="3">
    <source>
        <dbReference type="Proteomes" id="UP000008672"/>
    </source>
</evidence>
<dbReference type="eggNOG" id="ENOG502QPS2">
    <property type="taxonomic scope" value="Eukaryota"/>
</dbReference>
<protein>
    <recommendedName>
        <fullName evidence="1">VWFA domain-containing protein</fullName>
    </recommendedName>
</protein>
<dbReference type="Gene3D" id="3.40.50.410">
    <property type="entry name" value="von Willebrand factor, type A domain"/>
    <property type="match status" value="1"/>
</dbReference>
<dbReference type="GO" id="GO:0004867">
    <property type="term" value="F:serine-type endopeptidase inhibitor activity"/>
    <property type="evidence" value="ECO:0007669"/>
    <property type="project" value="UniProtKB-KW"/>
</dbReference>
<dbReference type="AlphaFoldDB" id="H2ZRY5"/>
<dbReference type="GO" id="GO:0005576">
    <property type="term" value="C:extracellular region"/>
    <property type="evidence" value="ECO:0007669"/>
    <property type="project" value="UniProtKB-SubCell"/>
</dbReference>
<reference evidence="3" key="1">
    <citation type="submission" date="2011-08" db="EMBL/GenBank/DDBJ databases">
        <title>The draft genome of Latimeria chalumnae.</title>
        <authorList>
            <person name="Di Palma F."/>
            <person name="Alfoldi J."/>
            <person name="Johnson J."/>
            <person name="Berlin A."/>
            <person name="Gnerre S."/>
            <person name="Jaffe D."/>
            <person name="MacCallum I."/>
            <person name="Young S."/>
            <person name="Walker B.J."/>
            <person name="Lander E."/>
            <person name="Lindblad-Toh K."/>
        </authorList>
    </citation>
    <scope>NUCLEOTIDE SEQUENCE [LARGE SCALE GENOMIC DNA]</scope>
    <source>
        <strain evidence="3">Wild caught</strain>
    </source>
</reference>
<accession>H2ZRY5</accession>
<sequence>MEAEGTFLTNDLEQVVEKSFSGNKVAGHVSFKPTLNQQRSCSNCSTSRLDGEFTIKYDVNRDHTAGDIQAKIVNGYFVHYFAPASLPRVPKNVVFVIDCSTSMGGQKIRQTREAFLKILGDIHQDDYFAIILFDSRIEVWKPTLIKATPENIDAAKVYVRNIYQRGATNINDALLKAINLMNQAHESKTVPERSTSMIIFMTDGQPTVGESYLPNIQRNVRNGIQGKYTLYILGFGNDVDYAFLEKLALENDGVARRIYEDSDSALQLQGFYEEVANPMLMQIEMNYPENAVEDLTKTNFKQLYEGSEIVVAGRITDNDLTVLKAEVKALGVSVIHVMSKPCRIAV</sequence>
<dbReference type="EMBL" id="AFYH01035704">
    <property type="status" value="NOT_ANNOTATED_CDS"/>
    <property type="molecule type" value="Genomic_DNA"/>
</dbReference>
<dbReference type="InterPro" id="IPR050934">
    <property type="entry name" value="ITIH"/>
</dbReference>
<dbReference type="SMART" id="SM00327">
    <property type="entry name" value="VWA"/>
    <property type="match status" value="1"/>
</dbReference>
<dbReference type="PROSITE" id="PS50234">
    <property type="entry name" value="VWFA"/>
    <property type="match status" value="1"/>
</dbReference>
<dbReference type="SUPFAM" id="SSF53300">
    <property type="entry name" value="vWA-like"/>
    <property type="match status" value="1"/>
</dbReference>
<dbReference type="OMA" id="AYHTIRE"/>
<keyword evidence="3" id="KW-1185">Reference proteome</keyword>
<dbReference type="Bgee" id="ENSLACG00000000139">
    <property type="expression patterns" value="Expressed in chordate pharynx and 2 other cell types or tissues"/>
</dbReference>
<dbReference type="InterPro" id="IPR002035">
    <property type="entry name" value="VWF_A"/>
</dbReference>
<dbReference type="EMBL" id="AFYH01035702">
    <property type="status" value="NOT_ANNOTATED_CDS"/>
    <property type="molecule type" value="Genomic_DNA"/>
</dbReference>
<organism evidence="2 3">
    <name type="scientific">Latimeria chalumnae</name>
    <name type="common">Coelacanth</name>
    <dbReference type="NCBI Taxonomy" id="7897"/>
    <lineage>
        <taxon>Eukaryota</taxon>
        <taxon>Metazoa</taxon>
        <taxon>Chordata</taxon>
        <taxon>Craniata</taxon>
        <taxon>Vertebrata</taxon>
        <taxon>Euteleostomi</taxon>
        <taxon>Coelacanthiformes</taxon>
        <taxon>Coelacanthidae</taxon>
        <taxon>Latimeria</taxon>
    </lineage>
</organism>
<dbReference type="InParanoid" id="H2ZRY5"/>